<evidence type="ECO:0000313" key="11">
    <source>
        <dbReference type="EMBL" id="MFO7191508.1"/>
    </source>
</evidence>
<feature type="transmembrane region" description="Helical" evidence="10">
    <location>
        <begin position="92"/>
        <end position="115"/>
    </location>
</feature>
<comment type="similarity">
    <text evidence="8">Belongs to the binding-protein-dependent transport system permease family. LivHM subfamily.</text>
</comment>
<feature type="transmembrane region" description="Helical" evidence="10">
    <location>
        <begin position="58"/>
        <end position="80"/>
    </location>
</feature>
<sequence>MHEFVQLAIGGLLVGGIYVMIAIGMSLILDVTGILHIAHGANISLCALTFTAVEPHGFVLAVAATLVVSLAFTMAAYDLLYRPVAKRQADLFPLFLASFGLWIVGSSALTLVFSANATHPPTSLDSTIDVAGLHLVKINLMAFGAAIVCYLLTRTFLRRTMTGSLMRAAACNGEMADVWGMPRRRAERVAFVIAALLSVPAGIFAAYIFGAYPTMGDVPLLIAFATVIIGGVGSITGAAAGALIFGVIQGVALWQLPPAWQEGVVFTVFLLIILIAPRGLAMFGKGRPKRAKPTPQTSSEPPVELVR</sequence>
<evidence type="ECO:0000256" key="1">
    <source>
        <dbReference type="ARBA" id="ARBA00004651"/>
    </source>
</evidence>
<dbReference type="CDD" id="cd06582">
    <property type="entry name" value="TM_PBP1_LivH_like"/>
    <property type="match status" value="1"/>
</dbReference>
<keyword evidence="7 10" id="KW-0472">Membrane</keyword>
<evidence type="ECO:0000256" key="10">
    <source>
        <dbReference type="SAM" id="Phobius"/>
    </source>
</evidence>
<keyword evidence="6 10" id="KW-1133">Transmembrane helix</keyword>
<dbReference type="InterPro" id="IPR052157">
    <property type="entry name" value="BCAA_transport_permease"/>
</dbReference>
<evidence type="ECO:0000256" key="9">
    <source>
        <dbReference type="SAM" id="MobiDB-lite"/>
    </source>
</evidence>
<dbReference type="Pfam" id="PF02653">
    <property type="entry name" value="BPD_transp_2"/>
    <property type="match status" value="1"/>
</dbReference>
<keyword evidence="3" id="KW-1003">Cell membrane</keyword>
<dbReference type="PANTHER" id="PTHR11795:SF445">
    <property type="entry name" value="AMINO ACID ABC TRANSPORTER PERMEASE PROTEIN"/>
    <property type="match status" value="1"/>
</dbReference>
<dbReference type="GO" id="GO:0005886">
    <property type="term" value="C:plasma membrane"/>
    <property type="evidence" value="ECO:0007669"/>
    <property type="project" value="UniProtKB-SubCell"/>
</dbReference>
<evidence type="ECO:0000256" key="7">
    <source>
        <dbReference type="ARBA" id="ARBA00023136"/>
    </source>
</evidence>
<keyword evidence="4 10" id="KW-0812">Transmembrane</keyword>
<comment type="caution">
    <text evidence="11">The sequence shown here is derived from an EMBL/GenBank/DDBJ whole genome shotgun (WGS) entry which is preliminary data.</text>
</comment>
<evidence type="ECO:0000256" key="6">
    <source>
        <dbReference type="ARBA" id="ARBA00022989"/>
    </source>
</evidence>
<feature type="transmembrane region" description="Helical" evidence="10">
    <location>
        <begin position="12"/>
        <end position="38"/>
    </location>
</feature>
<evidence type="ECO:0000256" key="8">
    <source>
        <dbReference type="ARBA" id="ARBA00037998"/>
    </source>
</evidence>
<evidence type="ECO:0000256" key="2">
    <source>
        <dbReference type="ARBA" id="ARBA00022448"/>
    </source>
</evidence>
<evidence type="ECO:0000256" key="3">
    <source>
        <dbReference type="ARBA" id="ARBA00022475"/>
    </source>
</evidence>
<name>A0ABD6FCC8_9PSEU</name>
<feature type="transmembrane region" description="Helical" evidence="10">
    <location>
        <begin position="135"/>
        <end position="157"/>
    </location>
</feature>
<accession>A0ABD6FCC8</accession>
<dbReference type="GO" id="GO:0006865">
    <property type="term" value="P:amino acid transport"/>
    <property type="evidence" value="ECO:0007669"/>
    <property type="project" value="UniProtKB-KW"/>
</dbReference>
<dbReference type="EMBL" id="QGUI02000033">
    <property type="protein sequence ID" value="MFO7191508.1"/>
    <property type="molecule type" value="Genomic_DNA"/>
</dbReference>
<dbReference type="Proteomes" id="UP000249324">
    <property type="component" value="Unassembled WGS sequence"/>
</dbReference>
<reference evidence="11 12" key="1">
    <citation type="journal article" date="2021" name="BMC Genomics">
        <title>Genome-resolved metagenome and metatranscriptome analyses of thermophilic composting reveal key bacterial players and their metabolic interactions.</title>
        <authorList>
            <person name="Braga L.P.P."/>
            <person name="Pereira R.V."/>
            <person name="Martins L.F."/>
            <person name="Moura L.M.S."/>
            <person name="Sanchez F.B."/>
            <person name="Patane J.S.L."/>
            <person name="da Silva A.M."/>
            <person name="Setubal J.C."/>
        </authorList>
    </citation>
    <scope>NUCLEOTIDE SEQUENCE [LARGE SCALE GENOMIC DNA]</scope>
    <source>
        <strain evidence="11">ZC4RG45</strain>
    </source>
</reference>
<evidence type="ECO:0000256" key="5">
    <source>
        <dbReference type="ARBA" id="ARBA00022970"/>
    </source>
</evidence>
<feature type="region of interest" description="Disordered" evidence="9">
    <location>
        <begin position="285"/>
        <end position="307"/>
    </location>
</feature>
<dbReference type="InterPro" id="IPR001851">
    <property type="entry name" value="ABC_transp_permease"/>
</dbReference>
<dbReference type="AlphaFoldDB" id="A0ABD6FCC8"/>
<dbReference type="PANTHER" id="PTHR11795">
    <property type="entry name" value="BRANCHED-CHAIN AMINO ACID TRANSPORT SYSTEM PERMEASE PROTEIN LIVH"/>
    <property type="match status" value="1"/>
</dbReference>
<protein>
    <submittedName>
        <fullName evidence="11">Branched-chain amino acid ABC transporter permease</fullName>
    </submittedName>
</protein>
<gene>
    <name evidence="11" type="ORF">DIU77_004625</name>
</gene>
<feature type="transmembrane region" description="Helical" evidence="10">
    <location>
        <begin position="189"/>
        <end position="212"/>
    </location>
</feature>
<keyword evidence="2" id="KW-0813">Transport</keyword>
<comment type="subcellular location">
    <subcellularLocation>
        <location evidence="1">Cell membrane</location>
        <topology evidence="1">Multi-pass membrane protein</topology>
    </subcellularLocation>
</comment>
<evidence type="ECO:0000256" key="4">
    <source>
        <dbReference type="ARBA" id="ARBA00022692"/>
    </source>
</evidence>
<organism evidence="11 12">
    <name type="scientific">Thermocrispum agreste</name>
    <dbReference type="NCBI Taxonomy" id="37925"/>
    <lineage>
        <taxon>Bacteria</taxon>
        <taxon>Bacillati</taxon>
        <taxon>Actinomycetota</taxon>
        <taxon>Actinomycetes</taxon>
        <taxon>Pseudonocardiales</taxon>
        <taxon>Pseudonocardiaceae</taxon>
        <taxon>Thermocrispum</taxon>
    </lineage>
</organism>
<evidence type="ECO:0000313" key="12">
    <source>
        <dbReference type="Proteomes" id="UP000249324"/>
    </source>
</evidence>
<proteinExistence type="inferred from homology"/>
<keyword evidence="5" id="KW-0029">Amino-acid transport</keyword>
<feature type="transmembrane region" description="Helical" evidence="10">
    <location>
        <begin position="263"/>
        <end position="283"/>
    </location>
</feature>